<reference evidence="1" key="1">
    <citation type="submission" date="2023-04" db="EMBL/GenBank/DDBJ databases">
        <title>Candida boidinii NBRC 1967.</title>
        <authorList>
            <person name="Ichikawa N."/>
            <person name="Sato H."/>
            <person name="Tonouchi N."/>
        </authorList>
    </citation>
    <scope>NUCLEOTIDE SEQUENCE</scope>
    <source>
        <strain evidence="1">NBRC 1967</strain>
    </source>
</reference>
<sequence>MKDSQKFKKLCSEFDKHLNIFKNSKIYKELIDYFNAIDLFSTLNEKKVTTTSDINPPTTHHSLLQIKCLGIGSISSNKLNSIYQLILIKTIFQDNFKINNENIYLYDPAFTDLDIYFIKNHLNYSILKEKSSNILSNIIYYMPHIPIDVFEKIIIENKPILMLTNDISLYNLKFTKSEFYNKFPNLSKLGNLLDTLEIKINTNTSTNTSTSDTSDNTSKDDFQIVTKKKSKKRQNKYILKENNEINYSEIKESIYYNNLKTFKRFENGNNINEIWQDSFSHMCYYELNLADPILKTNSPKSSSPTLHM</sequence>
<protein>
    <submittedName>
        <fullName evidence="1">Unnamed protein product</fullName>
    </submittedName>
</protein>
<name>A0ACB5THG3_CANBO</name>
<accession>A0ACB5THG3</accession>
<comment type="caution">
    <text evidence="1">The sequence shown here is derived from an EMBL/GenBank/DDBJ whole genome shotgun (WGS) entry which is preliminary data.</text>
</comment>
<proteinExistence type="predicted"/>
<evidence type="ECO:0000313" key="2">
    <source>
        <dbReference type="Proteomes" id="UP001165101"/>
    </source>
</evidence>
<organism evidence="1 2">
    <name type="scientific">Candida boidinii</name>
    <name type="common">Yeast</name>
    <dbReference type="NCBI Taxonomy" id="5477"/>
    <lineage>
        <taxon>Eukaryota</taxon>
        <taxon>Fungi</taxon>
        <taxon>Dikarya</taxon>
        <taxon>Ascomycota</taxon>
        <taxon>Saccharomycotina</taxon>
        <taxon>Pichiomycetes</taxon>
        <taxon>Pichiales</taxon>
        <taxon>Pichiaceae</taxon>
        <taxon>Ogataea</taxon>
        <taxon>Ogataea/Candida clade</taxon>
    </lineage>
</organism>
<dbReference type="EMBL" id="BSXV01000135">
    <property type="protein sequence ID" value="GME87675.1"/>
    <property type="molecule type" value="Genomic_DNA"/>
</dbReference>
<gene>
    <name evidence="1" type="ORF">Cboi01_000050100</name>
</gene>
<dbReference type="Proteomes" id="UP001165101">
    <property type="component" value="Unassembled WGS sequence"/>
</dbReference>
<evidence type="ECO:0000313" key="1">
    <source>
        <dbReference type="EMBL" id="GME87675.1"/>
    </source>
</evidence>
<keyword evidence="2" id="KW-1185">Reference proteome</keyword>